<comment type="caution">
    <text evidence="2">The sequence shown here is derived from an EMBL/GenBank/DDBJ whole genome shotgun (WGS) entry which is preliminary data.</text>
</comment>
<evidence type="ECO:0000256" key="1">
    <source>
        <dbReference type="SAM" id="MobiDB-lite"/>
    </source>
</evidence>
<proteinExistence type="predicted"/>
<dbReference type="AlphaFoldDB" id="A0A2H5QY84"/>
<protein>
    <submittedName>
        <fullName evidence="2">Uncharacterized protein</fullName>
    </submittedName>
</protein>
<keyword evidence="3" id="KW-1185">Reference proteome</keyword>
<dbReference type="EMBL" id="BDQV01017061">
    <property type="protein sequence ID" value="GAY69580.1"/>
    <property type="molecule type" value="Genomic_DNA"/>
</dbReference>
<sequence>MWDSPRVLHTPPLGDSASSLRFAPPSLKRTRGAVLISQCHDPTQTWQD</sequence>
<feature type="non-terminal residue" evidence="2">
    <location>
        <position position="48"/>
    </location>
</feature>
<gene>
    <name evidence="2" type="ORF">CUMW_289900</name>
</gene>
<name>A0A2H5QY84_CITUN</name>
<organism evidence="2 3">
    <name type="scientific">Citrus unshiu</name>
    <name type="common">Satsuma mandarin</name>
    <name type="synonym">Citrus nobilis var. unshiu</name>
    <dbReference type="NCBI Taxonomy" id="55188"/>
    <lineage>
        <taxon>Eukaryota</taxon>
        <taxon>Viridiplantae</taxon>
        <taxon>Streptophyta</taxon>
        <taxon>Embryophyta</taxon>
        <taxon>Tracheophyta</taxon>
        <taxon>Spermatophyta</taxon>
        <taxon>Magnoliopsida</taxon>
        <taxon>eudicotyledons</taxon>
        <taxon>Gunneridae</taxon>
        <taxon>Pentapetalae</taxon>
        <taxon>rosids</taxon>
        <taxon>malvids</taxon>
        <taxon>Sapindales</taxon>
        <taxon>Rutaceae</taxon>
        <taxon>Aurantioideae</taxon>
        <taxon>Citrus</taxon>
    </lineage>
</organism>
<dbReference type="Proteomes" id="UP000236630">
    <property type="component" value="Unassembled WGS sequence"/>
</dbReference>
<accession>A0A2H5QY84</accession>
<evidence type="ECO:0000313" key="3">
    <source>
        <dbReference type="Proteomes" id="UP000236630"/>
    </source>
</evidence>
<reference evidence="2 3" key="1">
    <citation type="journal article" date="2017" name="Front. Genet.">
        <title>Draft sequencing of the heterozygous diploid genome of Satsuma (Citrus unshiu Marc.) using a hybrid assembly approach.</title>
        <authorList>
            <person name="Shimizu T."/>
            <person name="Tanizawa Y."/>
            <person name="Mochizuki T."/>
            <person name="Nagasaki H."/>
            <person name="Yoshioka T."/>
            <person name="Toyoda A."/>
            <person name="Fujiyama A."/>
            <person name="Kaminuma E."/>
            <person name="Nakamura Y."/>
        </authorList>
    </citation>
    <scope>NUCLEOTIDE SEQUENCE [LARGE SCALE GENOMIC DNA]</scope>
    <source>
        <strain evidence="3">cv. Miyagawa wase</strain>
    </source>
</reference>
<evidence type="ECO:0000313" key="2">
    <source>
        <dbReference type="EMBL" id="GAY69580.1"/>
    </source>
</evidence>
<feature type="region of interest" description="Disordered" evidence="1">
    <location>
        <begin position="1"/>
        <end position="24"/>
    </location>
</feature>